<dbReference type="InterPro" id="IPR011009">
    <property type="entry name" value="Kinase-like_dom_sf"/>
</dbReference>
<feature type="domain" description="Protein kinase" evidence="3">
    <location>
        <begin position="1"/>
        <end position="139"/>
    </location>
</feature>
<reference evidence="4" key="2">
    <citation type="submission" date="2014-03" db="EMBL/GenBank/DDBJ databases">
        <title>The whipworm genome and dual-species transcriptomics of an intimate host-pathogen interaction.</title>
        <authorList>
            <person name="Foth B.J."/>
            <person name="Tsai I.J."/>
            <person name="Reid A.J."/>
            <person name="Bancroft A.J."/>
            <person name="Nichol S."/>
            <person name="Tracey A."/>
            <person name="Holroyd N."/>
            <person name="Cotton J.A."/>
            <person name="Stanley E.J."/>
            <person name="Zarowiecki M."/>
            <person name="Liu J.Z."/>
            <person name="Huckvale T."/>
            <person name="Cooper P.J."/>
            <person name="Grencis R.K."/>
            <person name="Berriman M."/>
        </authorList>
    </citation>
    <scope>NUCLEOTIDE SEQUENCE [LARGE SCALE GENOMIC DNA]</scope>
</reference>
<evidence type="ECO:0000313" key="4">
    <source>
        <dbReference type="EMBL" id="CDW55533.1"/>
    </source>
</evidence>
<dbReference type="GO" id="GO:0004672">
    <property type="term" value="F:protein kinase activity"/>
    <property type="evidence" value="ECO:0007669"/>
    <property type="project" value="InterPro"/>
</dbReference>
<dbReference type="InterPro" id="IPR000719">
    <property type="entry name" value="Prot_kinase_dom"/>
</dbReference>
<keyword evidence="2" id="KW-1133">Transmembrane helix</keyword>
<feature type="compositionally biased region" description="Basic residues" evidence="1">
    <location>
        <begin position="1"/>
        <end position="17"/>
    </location>
</feature>
<dbReference type="EMBL" id="HG805961">
    <property type="protein sequence ID" value="CDW55533.1"/>
    <property type="molecule type" value="Genomic_DNA"/>
</dbReference>
<gene>
    <name evidence="4" type="ORF">TTRE_0000380501</name>
</gene>
<evidence type="ECO:0000313" key="5">
    <source>
        <dbReference type="Proteomes" id="UP000030665"/>
    </source>
</evidence>
<protein>
    <recommendedName>
        <fullName evidence="3">Protein kinase domain-containing protein</fullName>
    </recommendedName>
</protein>
<dbReference type="SUPFAM" id="SSF56112">
    <property type="entry name" value="Protein kinase-like (PK-like)"/>
    <property type="match status" value="1"/>
</dbReference>
<evidence type="ECO:0000256" key="1">
    <source>
        <dbReference type="SAM" id="MobiDB-lite"/>
    </source>
</evidence>
<accession>A0A077Z7A7</accession>
<keyword evidence="2" id="KW-0812">Transmembrane</keyword>
<name>A0A077Z7A7_TRITR</name>
<dbReference type="AlphaFoldDB" id="A0A077Z7A7"/>
<keyword evidence="2" id="KW-0472">Membrane</keyword>
<dbReference type="Proteomes" id="UP000030665">
    <property type="component" value="Unassembled WGS sequence"/>
</dbReference>
<feature type="transmembrane region" description="Helical" evidence="2">
    <location>
        <begin position="112"/>
        <end position="137"/>
    </location>
</feature>
<keyword evidence="5" id="KW-1185">Reference proteome</keyword>
<dbReference type="PROSITE" id="PS50011">
    <property type="entry name" value="PROTEIN_KINASE_DOM"/>
    <property type="match status" value="1"/>
</dbReference>
<dbReference type="OrthoDB" id="21018at2759"/>
<dbReference type="GO" id="GO:0005524">
    <property type="term" value="F:ATP binding"/>
    <property type="evidence" value="ECO:0007669"/>
    <property type="project" value="InterPro"/>
</dbReference>
<dbReference type="Gene3D" id="1.10.510.10">
    <property type="entry name" value="Transferase(Phosphotransferase) domain 1"/>
    <property type="match status" value="1"/>
</dbReference>
<proteinExistence type="predicted"/>
<evidence type="ECO:0000259" key="3">
    <source>
        <dbReference type="PROSITE" id="PS50011"/>
    </source>
</evidence>
<organism evidence="4 5">
    <name type="scientific">Trichuris trichiura</name>
    <name type="common">Whipworm</name>
    <name type="synonym">Trichocephalus trichiurus</name>
    <dbReference type="NCBI Taxonomy" id="36087"/>
    <lineage>
        <taxon>Eukaryota</taxon>
        <taxon>Metazoa</taxon>
        <taxon>Ecdysozoa</taxon>
        <taxon>Nematoda</taxon>
        <taxon>Enoplea</taxon>
        <taxon>Dorylaimia</taxon>
        <taxon>Trichinellida</taxon>
        <taxon>Trichuridae</taxon>
        <taxon>Trichuris</taxon>
    </lineage>
</organism>
<sequence>MKKRKKGKRRILRKKPNALRAPKERRRKNEEGRTLRTVVQEKIDQPKERRMFKIRFPENLLKQLMVTLCILEKKFNFEHRDLHTGNILLKYTKLQPYVVDGKRYQPRASGSLCYMMDFGLSLFGMGCCATLLLLYYLGT</sequence>
<feature type="region of interest" description="Disordered" evidence="1">
    <location>
        <begin position="1"/>
        <end position="34"/>
    </location>
</feature>
<evidence type="ECO:0000256" key="2">
    <source>
        <dbReference type="SAM" id="Phobius"/>
    </source>
</evidence>
<reference evidence="4" key="1">
    <citation type="submission" date="2014-01" db="EMBL/GenBank/DDBJ databases">
        <authorList>
            <person name="Aslett M."/>
        </authorList>
    </citation>
    <scope>NUCLEOTIDE SEQUENCE</scope>
</reference>
<dbReference type="Pfam" id="PF12330">
    <property type="entry name" value="Haspin_kinase"/>
    <property type="match status" value="1"/>
</dbReference>